<comment type="caution">
    <text evidence="2">The sequence shown here is derived from an EMBL/GenBank/DDBJ whole genome shotgun (WGS) entry which is preliminary data.</text>
</comment>
<reference evidence="2 3" key="1">
    <citation type="journal article" date="2018" name="Front. Plant Sci.">
        <title>Red Clover (Trifolium pratense) and Zigzag Clover (T. medium) - A Picture of Genomic Similarities and Differences.</title>
        <authorList>
            <person name="Dluhosova J."/>
            <person name="Istvanek J."/>
            <person name="Nedelnik J."/>
            <person name="Repkova J."/>
        </authorList>
    </citation>
    <scope>NUCLEOTIDE SEQUENCE [LARGE SCALE GENOMIC DNA]</scope>
    <source>
        <strain evidence="3">cv. 10/8</strain>
        <tissue evidence="2">Leaf</tissue>
    </source>
</reference>
<organism evidence="2 3">
    <name type="scientific">Trifolium medium</name>
    <dbReference type="NCBI Taxonomy" id="97028"/>
    <lineage>
        <taxon>Eukaryota</taxon>
        <taxon>Viridiplantae</taxon>
        <taxon>Streptophyta</taxon>
        <taxon>Embryophyta</taxon>
        <taxon>Tracheophyta</taxon>
        <taxon>Spermatophyta</taxon>
        <taxon>Magnoliopsida</taxon>
        <taxon>eudicotyledons</taxon>
        <taxon>Gunneridae</taxon>
        <taxon>Pentapetalae</taxon>
        <taxon>rosids</taxon>
        <taxon>fabids</taxon>
        <taxon>Fabales</taxon>
        <taxon>Fabaceae</taxon>
        <taxon>Papilionoideae</taxon>
        <taxon>50 kb inversion clade</taxon>
        <taxon>NPAAA clade</taxon>
        <taxon>Hologalegina</taxon>
        <taxon>IRL clade</taxon>
        <taxon>Trifolieae</taxon>
        <taxon>Trifolium</taxon>
    </lineage>
</organism>
<sequence>MEITMAEDDIELKIEDILGTLKNVEGGHGKLIVGVSKAMEEINDLILKHKKNEQPPSISEETLYTMLTIVGREVDLHTKNGDVYAGIFYVASPKTDDIGIQLKQCKLGNGITVDTQDIALSQISKIVAKGVTVLVEDLGWSLLKTDDEKEKQPDTNYQIDIQKIASGEDTRSSLIIRNIPK</sequence>
<feature type="domain" description="Ataxin 2 SM" evidence="1">
    <location>
        <begin position="60"/>
        <end position="110"/>
    </location>
</feature>
<dbReference type="Pfam" id="PF14438">
    <property type="entry name" value="SM-ATX"/>
    <property type="match status" value="1"/>
</dbReference>
<protein>
    <submittedName>
        <fullName evidence="2">Putative GPI-anchored protein PB15E9.01c-like</fullName>
    </submittedName>
</protein>
<name>A0A392NND2_9FABA</name>
<dbReference type="AlphaFoldDB" id="A0A392NND2"/>
<feature type="non-terminal residue" evidence="2">
    <location>
        <position position="181"/>
    </location>
</feature>
<dbReference type="InterPro" id="IPR025852">
    <property type="entry name" value="SM_dom_ATX"/>
</dbReference>
<keyword evidence="3" id="KW-1185">Reference proteome</keyword>
<evidence type="ECO:0000313" key="3">
    <source>
        <dbReference type="Proteomes" id="UP000265520"/>
    </source>
</evidence>
<evidence type="ECO:0000313" key="2">
    <source>
        <dbReference type="EMBL" id="MCI01398.1"/>
    </source>
</evidence>
<dbReference type="Proteomes" id="UP000265520">
    <property type="component" value="Unassembled WGS sequence"/>
</dbReference>
<evidence type="ECO:0000259" key="1">
    <source>
        <dbReference type="Pfam" id="PF14438"/>
    </source>
</evidence>
<proteinExistence type="predicted"/>
<accession>A0A392NND2</accession>
<dbReference type="EMBL" id="LXQA010046051">
    <property type="protein sequence ID" value="MCI01398.1"/>
    <property type="molecule type" value="Genomic_DNA"/>
</dbReference>